<keyword evidence="3" id="KW-1185">Reference proteome</keyword>
<dbReference type="AlphaFoldDB" id="A0AAF0ZTL1"/>
<dbReference type="InterPro" id="IPR036291">
    <property type="entry name" value="NAD(P)-bd_dom_sf"/>
</dbReference>
<dbReference type="GO" id="GO:0016616">
    <property type="term" value="F:oxidoreductase activity, acting on the CH-OH group of donors, NAD or NADP as acceptor"/>
    <property type="evidence" value="ECO:0007669"/>
    <property type="project" value="UniProtKB-ARBA"/>
</dbReference>
<evidence type="ECO:0000313" key="2">
    <source>
        <dbReference type="EMBL" id="WMV51061.1"/>
    </source>
</evidence>
<dbReference type="InterPro" id="IPR002204">
    <property type="entry name" value="3-OH-isobutyrate_DH-rel_CS"/>
</dbReference>
<dbReference type="GO" id="GO:0009507">
    <property type="term" value="C:chloroplast"/>
    <property type="evidence" value="ECO:0007669"/>
    <property type="project" value="TreeGrafter"/>
</dbReference>
<dbReference type="PANTHER" id="PTHR43580">
    <property type="entry name" value="OXIDOREDUCTASE GLYR1-RELATED"/>
    <property type="match status" value="1"/>
</dbReference>
<reference evidence="2" key="1">
    <citation type="submission" date="2023-08" db="EMBL/GenBank/DDBJ databases">
        <title>A de novo genome assembly of Solanum verrucosum Schlechtendal, a Mexican diploid species geographically isolated from the other diploid A-genome species in potato relatives.</title>
        <authorList>
            <person name="Hosaka K."/>
        </authorList>
    </citation>
    <scope>NUCLEOTIDE SEQUENCE</scope>
    <source>
        <tissue evidence="2">Young leaves</tissue>
    </source>
</reference>
<dbReference type="Pfam" id="PF03446">
    <property type="entry name" value="NAD_binding_2"/>
    <property type="match status" value="1"/>
</dbReference>
<dbReference type="Gene3D" id="3.40.50.720">
    <property type="entry name" value="NAD(P)-binding Rossmann-like Domain"/>
    <property type="match status" value="1"/>
</dbReference>
<dbReference type="SUPFAM" id="SSF51735">
    <property type="entry name" value="NAD(P)-binding Rossmann-fold domains"/>
    <property type="match status" value="1"/>
</dbReference>
<organism evidence="2 3">
    <name type="scientific">Solanum verrucosum</name>
    <dbReference type="NCBI Taxonomy" id="315347"/>
    <lineage>
        <taxon>Eukaryota</taxon>
        <taxon>Viridiplantae</taxon>
        <taxon>Streptophyta</taxon>
        <taxon>Embryophyta</taxon>
        <taxon>Tracheophyta</taxon>
        <taxon>Spermatophyta</taxon>
        <taxon>Magnoliopsida</taxon>
        <taxon>eudicotyledons</taxon>
        <taxon>Gunneridae</taxon>
        <taxon>Pentapetalae</taxon>
        <taxon>asterids</taxon>
        <taxon>lamiids</taxon>
        <taxon>Solanales</taxon>
        <taxon>Solanaceae</taxon>
        <taxon>Solanoideae</taxon>
        <taxon>Solaneae</taxon>
        <taxon>Solanum</taxon>
    </lineage>
</organism>
<dbReference type="EMBL" id="CP133621">
    <property type="protein sequence ID" value="WMV51061.1"/>
    <property type="molecule type" value="Genomic_DNA"/>
</dbReference>
<dbReference type="InterPro" id="IPR006115">
    <property type="entry name" value="6PGDH_NADP-bd"/>
</dbReference>
<dbReference type="PANTHER" id="PTHR43580:SF2">
    <property type="entry name" value="CYTOKINE-LIKE NUCLEAR FACTOR N-PAC"/>
    <property type="match status" value="1"/>
</dbReference>
<protein>
    <recommendedName>
        <fullName evidence="1">6-phosphogluconate dehydrogenase NADP-binding domain-containing protein</fullName>
    </recommendedName>
</protein>
<feature type="domain" description="6-phosphogluconate dehydrogenase NADP-binding" evidence="1">
    <location>
        <begin position="10"/>
        <end position="103"/>
    </location>
</feature>
<dbReference type="GO" id="GO:0050661">
    <property type="term" value="F:NADP binding"/>
    <property type="evidence" value="ECO:0007669"/>
    <property type="project" value="InterPro"/>
</dbReference>
<dbReference type="InterPro" id="IPR051265">
    <property type="entry name" value="HIBADH-related_NP60_sf"/>
</dbReference>
<sequence length="107" mass="11102">FSAADDLPTSIGFLGLGIMGNPMAQNLIKAGYRCDVTFGIGPRANVNPLSPWVQSKYKLSPEEVAASCDVIFAMLADPESAANVACGKYGAAKGMGPGKGYVLFSLL</sequence>
<evidence type="ECO:0000259" key="1">
    <source>
        <dbReference type="Pfam" id="PF03446"/>
    </source>
</evidence>
<proteinExistence type="predicted"/>
<accession>A0AAF0ZTL1</accession>
<evidence type="ECO:0000313" key="3">
    <source>
        <dbReference type="Proteomes" id="UP001234989"/>
    </source>
</evidence>
<gene>
    <name evidence="2" type="ORF">MTR67_044446</name>
</gene>
<feature type="non-terminal residue" evidence="2">
    <location>
        <position position="1"/>
    </location>
</feature>
<name>A0AAF0ZTL1_SOLVR</name>
<dbReference type="Proteomes" id="UP001234989">
    <property type="component" value="Chromosome 10"/>
</dbReference>
<dbReference type="PROSITE" id="PS00895">
    <property type="entry name" value="3_HYDROXYISOBUT_DH"/>
    <property type="match status" value="1"/>
</dbReference>